<dbReference type="InterPro" id="IPR002931">
    <property type="entry name" value="Transglutaminase-like"/>
</dbReference>
<proteinExistence type="predicted"/>
<dbReference type="Gene3D" id="3.10.620.30">
    <property type="match status" value="1"/>
</dbReference>
<dbReference type="EMBL" id="PFEN01000018">
    <property type="protein sequence ID" value="PJE69613.1"/>
    <property type="molecule type" value="Genomic_DNA"/>
</dbReference>
<gene>
    <name evidence="2" type="ORF">COU98_01095</name>
</gene>
<accession>A0A2H9T1L2</accession>
<organism evidence="2 3">
    <name type="scientific">Candidatus Staskawiczbacteria bacterium CG10_big_fil_rev_8_21_14_0_10_38_10</name>
    <dbReference type="NCBI Taxonomy" id="1974891"/>
    <lineage>
        <taxon>Bacteria</taxon>
        <taxon>Candidatus Staskawicziibacteriota</taxon>
    </lineage>
</organism>
<dbReference type="PANTHER" id="PTHR38339:SF1">
    <property type="entry name" value="TRANSGLUTAMINASE-LIKE DOMAIN-CONTAINING PROTEIN"/>
    <property type="match status" value="1"/>
</dbReference>
<evidence type="ECO:0000313" key="3">
    <source>
        <dbReference type="Proteomes" id="UP000236946"/>
    </source>
</evidence>
<sequence>MRYCQKKFNIQYKATFDTIDANNIIKVWVVQPLTFLCQQIENFSISHKPKKYYKDIQGNKILYFEFKNPKKIAIQINIKAILGKHKINLKKKKVFLPPISTKLFKQYTKSEKFLEQTPAIKELTCQITKTDDSILDKLQSIFNFIVRNFKYCYPVKKRGVKYLNLKNLKGDCGEYSSLFITMCRVLKIPARNQTGFVIFPKQKKITEHGWSNIYLKPYGWVDIDTQYASLEKNIGKGFKKYFAQRNDYKITFTNGFNIPIKPSIPYSYKKDYWNKFGLPLSNNSVQTLQPIVFSSKKKVQFKDSIRLI</sequence>
<dbReference type="Proteomes" id="UP000236946">
    <property type="component" value="Unassembled WGS sequence"/>
</dbReference>
<evidence type="ECO:0000259" key="1">
    <source>
        <dbReference type="SMART" id="SM00460"/>
    </source>
</evidence>
<dbReference type="InterPro" id="IPR038765">
    <property type="entry name" value="Papain-like_cys_pep_sf"/>
</dbReference>
<evidence type="ECO:0000313" key="2">
    <source>
        <dbReference type="EMBL" id="PJE69613.1"/>
    </source>
</evidence>
<dbReference type="Pfam" id="PF01841">
    <property type="entry name" value="Transglut_core"/>
    <property type="match status" value="1"/>
</dbReference>
<comment type="caution">
    <text evidence="2">The sequence shown here is derived from an EMBL/GenBank/DDBJ whole genome shotgun (WGS) entry which is preliminary data.</text>
</comment>
<dbReference type="PANTHER" id="PTHR38339">
    <property type="entry name" value="TRANSGLUTAMINASE DOMAIN PROTEIN"/>
    <property type="match status" value="1"/>
</dbReference>
<dbReference type="SUPFAM" id="SSF54001">
    <property type="entry name" value="Cysteine proteinases"/>
    <property type="match status" value="1"/>
</dbReference>
<dbReference type="AlphaFoldDB" id="A0A2H9T1L2"/>
<name>A0A2H9T1L2_9BACT</name>
<feature type="domain" description="Transglutaminase-like" evidence="1">
    <location>
        <begin position="164"/>
        <end position="227"/>
    </location>
</feature>
<protein>
    <recommendedName>
        <fullName evidence="1">Transglutaminase-like domain-containing protein</fullName>
    </recommendedName>
</protein>
<dbReference type="SMART" id="SM00460">
    <property type="entry name" value="TGc"/>
    <property type="match status" value="1"/>
</dbReference>
<reference evidence="3" key="1">
    <citation type="submission" date="2017-09" db="EMBL/GenBank/DDBJ databases">
        <title>Depth-based differentiation of microbial function through sediment-hosted aquifers and enrichment of novel symbionts in the deep terrestrial subsurface.</title>
        <authorList>
            <person name="Probst A.J."/>
            <person name="Ladd B."/>
            <person name="Jarett J.K."/>
            <person name="Geller-Mcgrath D.E."/>
            <person name="Sieber C.M.K."/>
            <person name="Emerson J.B."/>
            <person name="Anantharaman K."/>
            <person name="Thomas B.C."/>
            <person name="Malmstrom R."/>
            <person name="Stieglmeier M."/>
            <person name="Klingl A."/>
            <person name="Woyke T."/>
            <person name="Ryan C.M."/>
            <person name="Banfield J.F."/>
        </authorList>
    </citation>
    <scope>NUCLEOTIDE SEQUENCE [LARGE SCALE GENOMIC DNA]</scope>
</reference>